<dbReference type="InterPro" id="IPR051645">
    <property type="entry name" value="PER33/POM33_regulator"/>
</dbReference>
<dbReference type="PANTHER" id="PTHR12703">
    <property type="entry name" value="TRANSMEMBRANE PROTEIN 33"/>
    <property type="match status" value="1"/>
</dbReference>
<accession>A0A1G4J1F8</accession>
<keyword evidence="3 6" id="KW-0812">Transmembrane</keyword>
<evidence type="ECO:0000256" key="1">
    <source>
        <dbReference type="ARBA" id="ARBA00004141"/>
    </source>
</evidence>
<dbReference type="PANTHER" id="PTHR12703:SF3">
    <property type="entry name" value="ABR032WP"/>
    <property type="match status" value="1"/>
</dbReference>
<dbReference type="GO" id="GO:0005783">
    <property type="term" value="C:endoplasmic reticulum"/>
    <property type="evidence" value="ECO:0007669"/>
    <property type="project" value="TreeGrafter"/>
</dbReference>
<feature type="transmembrane region" description="Helical" evidence="6">
    <location>
        <begin position="84"/>
        <end position="105"/>
    </location>
</feature>
<evidence type="ECO:0000256" key="6">
    <source>
        <dbReference type="SAM" id="Phobius"/>
    </source>
</evidence>
<dbReference type="GO" id="GO:0061024">
    <property type="term" value="P:membrane organization"/>
    <property type="evidence" value="ECO:0007669"/>
    <property type="project" value="TreeGrafter"/>
</dbReference>
<feature type="transmembrane region" description="Helical" evidence="6">
    <location>
        <begin position="212"/>
        <end position="230"/>
    </location>
</feature>
<reference evidence="8" key="1">
    <citation type="submission" date="2016-03" db="EMBL/GenBank/DDBJ databases">
        <authorList>
            <person name="Devillers H."/>
        </authorList>
    </citation>
    <scope>NUCLEOTIDE SEQUENCE [LARGE SCALE GENOMIC DNA]</scope>
</reference>
<dbReference type="InterPro" id="IPR005344">
    <property type="entry name" value="TMEM33/Pom33"/>
</dbReference>
<dbReference type="GO" id="GO:0071786">
    <property type="term" value="P:endoplasmic reticulum tubular network organization"/>
    <property type="evidence" value="ECO:0007669"/>
    <property type="project" value="TreeGrafter"/>
</dbReference>
<name>A0A1G4J1F8_9SACH</name>
<keyword evidence="8" id="KW-1185">Reference proteome</keyword>
<gene>
    <name evidence="7" type="ORF">LADA_0C11056G</name>
</gene>
<dbReference type="AlphaFoldDB" id="A0A1G4J1F8"/>
<comment type="subcellular location">
    <subcellularLocation>
        <location evidence="1">Membrane</location>
        <topology evidence="1">Multi-pass membrane protein</topology>
    </subcellularLocation>
</comment>
<evidence type="ECO:0000256" key="2">
    <source>
        <dbReference type="ARBA" id="ARBA00007322"/>
    </source>
</evidence>
<protein>
    <submittedName>
        <fullName evidence="7">LADA_0C11056g1_1</fullName>
    </submittedName>
</protein>
<keyword evidence="4 6" id="KW-1133">Transmembrane helix</keyword>
<feature type="transmembrane region" description="Helical" evidence="6">
    <location>
        <begin position="185"/>
        <end position="206"/>
    </location>
</feature>
<evidence type="ECO:0000256" key="3">
    <source>
        <dbReference type="ARBA" id="ARBA00022692"/>
    </source>
</evidence>
<dbReference type="Pfam" id="PF03661">
    <property type="entry name" value="TMEM33_Pom33"/>
    <property type="match status" value="1"/>
</dbReference>
<dbReference type="OrthoDB" id="5581259at2759"/>
<feature type="transmembrane region" description="Helical" evidence="6">
    <location>
        <begin position="23"/>
        <end position="45"/>
    </location>
</feature>
<dbReference type="Proteomes" id="UP000190274">
    <property type="component" value="Chromosome C"/>
</dbReference>
<comment type="similarity">
    <text evidence="2">Belongs to the PER33/POM33 family.</text>
</comment>
<evidence type="ECO:0000256" key="5">
    <source>
        <dbReference type="ARBA" id="ARBA00023136"/>
    </source>
</evidence>
<keyword evidence="5 6" id="KW-0472">Membrane</keyword>
<organism evidence="7 8">
    <name type="scientific">Lachancea dasiensis</name>
    <dbReference type="NCBI Taxonomy" id="1072105"/>
    <lineage>
        <taxon>Eukaryota</taxon>
        <taxon>Fungi</taxon>
        <taxon>Dikarya</taxon>
        <taxon>Ascomycota</taxon>
        <taxon>Saccharomycotina</taxon>
        <taxon>Saccharomycetes</taxon>
        <taxon>Saccharomycetales</taxon>
        <taxon>Saccharomycetaceae</taxon>
        <taxon>Lachancea</taxon>
    </lineage>
</organism>
<dbReference type="GO" id="GO:0016020">
    <property type="term" value="C:membrane"/>
    <property type="evidence" value="ECO:0007669"/>
    <property type="project" value="UniProtKB-SubCell"/>
</dbReference>
<evidence type="ECO:0000313" key="7">
    <source>
        <dbReference type="EMBL" id="SCU83379.1"/>
    </source>
</evidence>
<feature type="transmembrane region" description="Helical" evidence="6">
    <location>
        <begin position="125"/>
        <end position="151"/>
    </location>
</feature>
<evidence type="ECO:0000313" key="8">
    <source>
        <dbReference type="Proteomes" id="UP000190274"/>
    </source>
</evidence>
<sequence length="281" mass="32736">MAVQKVIRKKSKAKADPLARQKAIWMVGHGLTLGLGAIYGLFYLYQCLTFYRYRSWKTLFLISRPTQNKPKTWLKWLWRLCPQIAYRLSLIGALAAHSVTSYQTWLNLNPTWYDLLSQENFQGILIAALWLFSRASIFKILPFMLSSFLHLTVKDAKKDEKDTKSAEDADEEKTKSSKSADRTTSLLHVIAYSELVVVVTLIFDTVTFRDGVAGFLLVMYLSIYWLRLNFSPYAQETLLRLVMKVDQKVPPKYQPQWKELKQFLYLRMDDSRKRQAEVANK</sequence>
<dbReference type="EMBL" id="LT598459">
    <property type="protein sequence ID" value="SCU83379.1"/>
    <property type="molecule type" value="Genomic_DNA"/>
</dbReference>
<proteinExistence type="inferred from homology"/>
<evidence type="ECO:0000256" key="4">
    <source>
        <dbReference type="ARBA" id="ARBA00022989"/>
    </source>
</evidence>